<evidence type="ECO:0000256" key="7">
    <source>
        <dbReference type="ARBA" id="ARBA00022967"/>
    </source>
</evidence>
<dbReference type="Gene3D" id="3.40.1110.10">
    <property type="entry name" value="Calcium-transporting ATPase, cytoplasmic domain N"/>
    <property type="match status" value="1"/>
</dbReference>
<evidence type="ECO:0000256" key="1">
    <source>
        <dbReference type="ARBA" id="ARBA00004651"/>
    </source>
</evidence>
<dbReference type="SUPFAM" id="SSF56784">
    <property type="entry name" value="HAD-like"/>
    <property type="match status" value="1"/>
</dbReference>
<dbReference type="FunFam" id="2.70.150.10:FF:000016">
    <property type="entry name" value="Calcium-transporting P-type ATPase putative"/>
    <property type="match status" value="1"/>
</dbReference>
<evidence type="ECO:0000256" key="3">
    <source>
        <dbReference type="ARBA" id="ARBA00022692"/>
    </source>
</evidence>
<feature type="transmembrane region" description="Helical" evidence="11">
    <location>
        <begin position="51"/>
        <end position="74"/>
    </location>
</feature>
<dbReference type="InterPro" id="IPR023214">
    <property type="entry name" value="HAD_sf"/>
</dbReference>
<dbReference type="InterPro" id="IPR036412">
    <property type="entry name" value="HAD-like_sf"/>
</dbReference>
<dbReference type="PRINTS" id="PR00119">
    <property type="entry name" value="CATATPASE"/>
</dbReference>
<sequence length="922" mass="100959">MENEYSLPVESVLEKLKTRLSGLSEQEAAEKLVQFGLNELKEKKKISPLKLFFSQFNNFLVYILIAAMAVSMILGEWLDSMVIAAILVLNAILGFIQEFKAEKSIRALKKLSGLKARVIRDNCVKEISARELVPGDIILVDVGEKIPADARILEEMNLETQESILTGESLPVSKTTEPLESDMPVADRKNIVFSGTIVTAGHGKAVVTRTGMSTQIGKIAELIQDVESESTPLQKKLEVLAKWLGWAIVFICIFVTLAGIFRGGKILEMIIVGVSLAVAAIPESLPAVVTISLAIGVQRMVKRHALVRRLPLVETLGCTTVICSDKTGTLTCNEMTVRKIYCNNKTIEVTGSGYSPEGEFILDGKTINTEEVELLLKIGDLNNNAILESGNLIGDPTEGALLVSASKAGLNDAELKKLYSRTGEIGFDSIRKMMTTTHKNVVAESRHSAKSRPSGRGSAEFTLQKSRAGYPPKAGRTTTIDKKLVFTKGAVEMVLEKCSFIIEDGKIRALTEDDYENILEKNLQFASESLRVLAFAYKELEEDSKDPEQIENDLIFVGLQAMLDPPRPEVIEAIRKCKQAGIKVVMITGDFLPTAQAIAKEVGLEGKALTGKDIDSGINLDEIVEDVSIYARVNPEHKIKIIKALKKKGNIVAMTGDGVNDAPALKKSDVGIAMGVVGTDVAREASGMILTDDNFASIVNAVEEGRVIYDNIKKFVNYLLSTNLSEILILFVAIMIGFRDKSGAIIIPLTAIQILWVNLVTDGPPALALSLDPSEKNIMMRPPRRPDEKIVSRNMTLNIFAIGVLVCIGTLFLFKYGLRFTGINEARTMVFTGLVVFEIIRLAMVRSQYKTGVFSNMYLVLAVASSIILQLLVVYIPVLNKIFKTVPLGLLEWAQIITVGLILYISGSITTALIRKYTSERD</sequence>
<feature type="transmembrane region" description="Helical" evidence="11">
    <location>
        <begin position="715"/>
        <end position="738"/>
    </location>
</feature>
<dbReference type="GO" id="GO:0046872">
    <property type="term" value="F:metal ion binding"/>
    <property type="evidence" value="ECO:0007669"/>
    <property type="project" value="UniProtKB-KW"/>
</dbReference>
<evidence type="ECO:0000256" key="11">
    <source>
        <dbReference type="SAM" id="Phobius"/>
    </source>
</evidence>
<dbReference type="STRING" id="1817893.AUJ66_06235"/>
<dbReference type="Pfam" id="PF00122">
    <property type="entry name" value="E1-E2_ATPase"/>
    <property type="match status" value="1"/>
</dbReference>
<evidence type="ECO:0000256" key="2">
    <source>
        <dbReference type="ARBA" id="ARBA00022475"/>
    </source>
</evidence>
<dbReference type="PRINTS" id="PR00120">
    <property type="entry name" value="HATPASE"/>
</dbReference>
<evidence type="ECO:0000256" key="9">
    <source>
        <dbReference type="ARBA" id="ARBA00023136"/>
    </source>
</evidence>
<dbReference type="SMART" id="SM00831">
    <property type="entry name" value="Cation_ATPase_N"/>
    <property type="match status" value="1"/>
</dbReference>
<proteinExistence type="predicted"/>
<comment type="subcellular location">
    <subcellularLocation>
        <location evidence="1">Cell membrane</location>
        <topology evidence="1">Multi-pass membrane protein</topology>
    </subcellularLocation>
</comment>
<dbReference type="GO" id="GO:0046873">
    <property type="term" value="F:metal ion transmembrane transporter activity"/>
    <property type="evidence" value="ECO:0007669"/>
    <property type="project" value="UniProtKB-ARBA"/>
</dbReference>
<comment type="caution">
    <text evidence="13">The sequence shown here is derived from an EMBL/GenBank/DDBJ whole genome shotgun (WGS) entry which is preliminary data.</text>
</comment>
<keyword evidence="6" id="KW-0067">ATP-binding</keyword>
<gene>
    <name evidence="13" type="ORF">AUJ66_06235</name>
</gene>
<dbReference type="SUPFAM" id="SSF81665">
    <property type="entry name" value="Calcium ATPase, transmembrane domain M"/>
    <property type="match status" value="1"/>
</dbReference>
<dbReference type="InterPro" id="IPR001757">
    <property type="entry name" value="P_typ_ATPase"/>
</dbReference>
<keyword evidence="7" id="KW-1278">Translocase</keyword>
<dbReference type="SUPFAM" id="SSF81653">
    <property type="entry name" value="Calcium ATPase, transduction domain A"/>
    <property type="match status" value="1"/>
</dbReference>
<protein>
    <recommendedName>
        <fullName evidence="12">Cation-transporting P-type ATPase N-terminal domain-containing protein</fullName>
    </recommendedName>
</protein>
<dbReference type="InterPro" id="IPR059000">
    <property type="entry name" value="ATPase_P-type_domA"/>
</dbReference>
<dbReference type="GO" id="GO:0015662">
    <property type="term" value="F:P-type ion transporter activity"/>
    <property type="evidence" value="ECO:0007669"/>
    <property type="project" value="UniProtKB-ARBA"/>
</dbReference>
<dbReference type="EMBL" id="MNUO01000094">
    <property type="protein sequence ID" value="OIN96465.1"/>
    <property type="molecule type" value="Genomic_DNA"/>
</dbReference>
<keyword evidence="2" id="KW-1003">Cell membrane</keyword>
<keyword evidence="3 11" id="KW-0812">Transmembrane</keyword>
<dbReference type="InterPro" id="IPR023298">
    <property type="entry name" value="ATPase_P-typ_TM_dom_sf"/>
</dbReference>
<dbReference type="Gene3D" id="1.20.1110.10">
    <property type="entry name" value="Calcium-transporting ATPase, transmembrane domain"/>
    <property type="match status" value="1"/>
</dbReference>
<dbReference type="InterPro" id="IPR023299">
    <property type="entry name" value="ATPase_P-typ_cyto_dom_N"/>
</dbReference>
<keyword evidence="4" id="KW-0479">Metal-binding</keyword>
<dbReference type="GO" id="GO:0005524">
    <property type="term" value="F:ATP binding"/>
    <property type="evidence" value="ECO:0007669"/>
    <property type="project" value="UniProtKB-KW"/>
</dbReference>
<dbReference type="AlphaFoldDB" id="A0A1J4SAJ0"/>
<dbReference type="Gene3D" id="3.40.50.1000">
    <property type="entry name" value="HAD superfamily/HAD-like"/>
    <property type="match status" value="1"/>
</dbReference>
<evidence type="ECO:0000313" key="13">
    <source>
        <dbReference type="EMBL" id="OIN96465.1"/>
    </source>
</evidence>
<dbReference type="SUPFAM" id="SSF81660">
    <property type="entry name" value="Metal cation-transporting ATPase, ATP-binding domain N"/>
    <property type="match status" value="1"/>
</dbReference>
<evidence type="ECO:0000256" key="8">
    <source>
        <dbReference type="ARBA" id="ARBA00022989"/>
    </source>
</evidence>
<dbReference type="Pfam" id="PF00689">
    <property type="entry name" value="Cation_ATPase_C"/>
    <property type="match status" value="1"/>
</dbReference>
<dbReference type="GO" id="GO:0019829">
    <property type="term" value="F:ATPase-coupled monoatomic cation transmembrane transporter activity"/>
    <property type="evidence" value="ECO:0007669"/>
    <property type="project" value="UniProtKB-ARBA"/>
</dbReference>
<keyword evidence="8 11" id="KW-1133">Transmembrane helix</keyword>
<dbReference type="InterPro" id="IPR008250">
    <property type="entry name" value="ATPase_P-typ_transduc_dom_A_sf"/>
</dbReference>
<evidence type="ECO:0000256" key="6">
    <source>
        <dbReference type="ARBA" id="ARBA00022840"/>
    </source>
</evidence>
<feature type="transmembrane region" description="Helical" evidence="11">
    <location>
        <begin position="790"/>
        <end position="814"/>
    </location>
</feature>
<keyword evidence="9 11" id="KW-0472">Membrane</keyword>
<dbReference type="PANTHER" id="PTHR42861">
    <property type="entry name" value="CALCIUM-TRANSPORTING ATPASE"/>
    <property type="match status" value="1"/>
</dbReference>
<feature type="transmembrane region" description="Helical" evidence="11">
    <location>
        <begin position="826"/>
        <end position="845"/>
    </location>
</feature>
<dbReference type="Gene3D" id="2.70.150.10">
    <property type="entry name" value="Calcium-transporting ATPase, cytoplasmic transduction domain A"/>
    <property type="match status" value="1"/>
</dbReference>
<feature type="transmembrane region" description="Helical" evidence="11">
    <location>
        <begin position="80"/>
        <end position="96"/>
    </location>
</feature>
<dbReference type="Pfam" id="PF13246">
    <property type="entry name" value="Cation_ATPase"/>
    <property type="match status" value="2"/>
</dbReference>
<feature type="transmembrane region" description="Helical" evidence="11">
    <location>
        <begin position="269"/>
        <end position="295"/>
    </location>
</feature>
<keyword evidence="5" id="KW-0547">Nucleotide-binding</keyword>
<dbReference type="SFLD" id="SFLDF00027">
    <property type="entry name" value="p-type_atpase"/>
    <property type="match status" value="1"/>
</dbReference>
<dbReference type="SFLD" id="SFLDS00003">
    <property type="entry name" value="Haloacid_Dehalogenase"/>
    <property type="match status" value="1"/>
</dbReference>
<dbReference type="InterPro" id="IPR006068">
    <property type="entry name" value="ATPase_P-typ_cation-transptr_C"/>
</dbReference>
<organism evidence="13 14">
    <name type="scientific">Candidatus Desantisbacteria bacterium CG1_02_38_46</name>
    <dbReference type="NCBI Taxonomy" id="1817893"/>
    <lineage>
        <taxon>Bacteria</taxon>
        <taxon>Candidatus Desantisiibacteriota</taxon>
    </lineage>
</organism>
<dbReference type="SFLD" id="SFLDG00002">
    <property type="entry name" value="C1.7:_P-type_atpase_like"/>
    <property type="match status" value="1"/>
</dbReference>
<dbReference type="GO" id="GO:0005886">
    <property type="term" value="C:plasma membrane"/>
    <property type="evidence" value="ECO:0007669"/>
    <property type="project" value="UniProtKB-SubCell"/>
</dbReference>
<dbReference type="GO" id="GO:0098662">
    <property type="term" value="P:inorganic cation transmembrane transport"/>
    <property type="evidence" value="ECO:0007669"/>
    <property type="project" value="UniProtKB-ARBA"/>
</dbReference>
<feature type="transmembrane region" description="Helical" evidence="11">
    <location>
        <begin position="243"/>
        <end position="263"/>
    </location>
</feature>
<evidence type="ECO:0000313" key="14">
    <source>
        <dbReference type="Proteomes" id="UP000182278"/>
    </source>
</evidence>
<dbReference type="InterPro" id="IPR004014">
    <property type="entry name" value="ATPase_P-typ_cation-transptr_N"/>
</dbReference>
<evidence type="ECO:0000256" key="4">
    <source>
        <dbReference type="ARBA" id="ARBA00022723"/>
    </source>
</evidence>
<dbReference type="Proteomes" id="UP000182278">
    <property type="component" value="Unassembled WGS sequence"/>
</dbReference>
<evidence type="ECO:0000256" key="5">
    <source>
        <dbReference type="ARBA" id="ARBA00022741"/>
    </source>
</evidence>
<dbReference type="GO" id="GO:0016887">
    <property type="term" value="F:ATP hydrolysis activity"/>
    <property type="evidence" value="ECO:0007669"/>
    <property type="project" value="InterPro"/>
</dbReference>
<name>A0A1J4SAJ0_9BACT</name>
<feature type="region of interest" description="Disordered" evidence="10">
    <location>
        <begin position="441"/>
        <end position="460"/>
    </location>
</feature>
<evidence type="ECO:0000259" key="12">
    <source>
        <dbReference type="SMART" id="SM00831"/>
    </source>
</evidence>
<feature type="transmembrane region" description="Helical" evidence="11">
    <location>
        <begin position="744"/>
        <end position="769"/>
    </location>
</feature>
<reference evidence="13 14" key="1">
    <citation type="journal article" date="2016" name="Environ. Microbiol.">
        <title>Genomic resolution of a cold subsurface aquifer community provides metabolic insights for novel microbes adapted to high CO concentrations.</title>
        <authorList>
            <person name="Probst A.J."/>
            <person name="Castelle C.J."/>
            <person name="Singh A."/>
            <person name="Brown C.T."/>
            <person name="Anantharaman K."/>
            <person name="Sharon I."/>
            <person name="Hug L.A."/>
            <person name="Burstein D."/>
            <person name="Emerson J.B."/>
            <person name="Thomas B.C."/>
            <person name="Banfield J.F."/>
        </authorList>
    </citation>
    <scope>NUCLEOTIDE SEQUENCE [LARGE SCALE GENOMIC DNA]</scope>
    <source>
        <strain evidence="13">CG1_02_38_46</strain>
    </source>
</reference>
<dbReference type="InterPro" id="IPR018303">
    <property type="entry name" value="ATPase_P-typ_P_site"/>
</dbReference>
<evidence type="ECO:0000256" key="10">
    <source>
        <dbReference type="SAM" id="MobiDB-lite"/>
    </source>
</evidence>
<dbReference type="Pfam" id="PF00690">
    <property type="entry name" value="Cation_ATPase_N"/>
    <property type="match status" value="1"/>
</dbReference>
<feature type="domain" description="Cation-transporting P-type ATPase N-terminal" evidence="12">
    <location>
        <begin position="3"/>
        <end position="76"/>
    </location>
</feature>
<dbReference type="InterPro" id="IPR044492">
    <property type="entry name" value="P_typ_ATPase_HD_dom"/>
</dbReference>
<feature type="transmembrane region" description="Helical" evidence="11">
    <location>
        <begin position="857"/>
        <end position="878"/>
    </location>
</feature>
<feature type="transmembrane region" description="Helical" evidence="11">
    <location>
        <begin position="893"/>
        <end position="914"/>
    </location>
</feature>
<dbReference type="NCBIfam" id="TIGR01494">
    <property type="entry name" value="ATPase_P-type"/>
    <property type="match status" value="3"/>
</dbReference>
<dbReference type="PROSITE" id="PS00154">
    <property type="entry name" value="ATPASE_E1_E2"/>
    <property type="match status" value="1"/>
</dbReference>
<accession>A0A1J4SAJ0</accession>